<comment type="catalytic activity">
    <reaction evidence="6">
        <text>2 superoxide + 2 H(+) = H2O2 + O2</text>
        <dbReference type="Rhea" id="RHEA:20696"/>
        <dbReference type="ChEBI" id="CHEBI:15378"/>
        <dbReference type="ChEBI" id="CHEBI:15379"/>
        <dbReference type="ChEBI" id="CHEBI:16240"/>
        <dbReference type="ChEBI" id="CHEBI:18421"/>
        <dbReference type="EC" id="1.15.1.1"/>
    </reaction>
</comment>
<dbReference type="InterPro" id="IPR036324">
    <property type="entry name" value="Mn/Fe_SOD_N_sf"/>
</dbReference>
<feature type="domain" description="Manganese/iron superoxide dismutase N-terminal" evidence="7">
    <location>
        <begin position="3"/>
        <end position="88"/>
    </location>
</feature>
<dbReference type="InterPro" id="IPR019833">
    <property type="entry name" value="Mn/Fe_SOD_BS"/>
</dbReference>
<dbReference type="Gene3D" id="3.55.40.20">
    <property type="entry name" value="Iron/manganese superoxide dismutase, C-terminal domain"/>
    <property type="match status" value="1"/>
</dbReference>
<dbReference type="PIRSF" id="PIRSF000349">
    <property type="entry name" value="SODismutase"/>
    <property type="match status" value="1"/>
</dbReference>
<comment type="similarity">
    <text evidence="1 6">Belongs to the iron/manganese superoxide dismutase family.</text>
</comment>
<evidence type="ECO:0000259" key="8">
    <source>
        <dbReference type="Pfam" id="PF02777"/>
    </source>
</evidence>
<comment type="function">
    <text evidence="6">Destroys radicals which are normally produced within the cells and which are toxic to biological systems.</text>
</comment>
<reference evidence="9" key="1">
    <citation type="submission" date="2022-10" db="EMBL/GenBank/DDBJ databases">
        <title>Novel sulphate-reducing endosymbionts in the free-living metamonad Anaeramoeba.</title>
        <authorList>
            <person name="Jerlstrom-Hultqvist J."/>
            <person name="Cepicka I."/>
            <person name="Gallot-Lavallee L."/>
            <person name="Salas-Leiva D."/>
            <person name="Curtis B.A."/>
            <person name="Zahonova K."/>
            <person name="Pipaliya S."/>
            <person name="Dacks J."/>
            <person name="Roger A.J."/>
        </authorList>
    </citation>
    <scope>NUCLEOTIDE SEQUENCE</scope>
    <source>
        <strain evidence="9">BMAN</strain>
    </source>
</reference>
<dbReference type="PRINTS" id="PR01703">
    <property type="entry name" value="MNSODISMTASE"/>
</dbReference>
<dbReference type="InterPro" id="IPR019831">
    <property type="entry name" value="Mn/Fe_SOD_N"/>
</dbReference>
<dbReference type="EMBL" id="JAPDFW010000063">
    <property type="protein sequence ID" value="KAJ5075840.1"/>
    <property type="molecule type" value="Genomic_DNA"/>
</dbReference>
<evidence type="ECO:0000256" key="2">
    <source>
        <dbReference type="ARBA" id="ARBA00012682"/>
    </source>
</evidence>
<dbReference type="Pfam" id="PF02777">
    <property type="entry name" value="Sod_Fe_C"/>
    <property type="match status" value="1"/>
</dbReference>
<dbReference type="PROSITE" id="PS00088">
    <property type="entry name" value="SOD_MN"/>
    <property type="match status" value="1"/>
</dbReference>
<dbReference type="EC" id="1.15.1.1" evidence="2 6"/>
<feature type="binding site" evidence="5">
    <location>
        <position position="165"/>
    </location>
    <ligand>
        <name>Mn(2+)</name>
        <dbReference type="ChEBI" id="CHEBI:29035"/>
    </ligand>
</feature>
<proteinExistence type="inferred from homology"/>
<accession>A0A9Q0LQ37</accession>
<dbReference type="PANTHER" id="PTHR42769">
    <property type="entry name" value="SUPEROXIDE DISMUTASE"/>
    <property type="match status" value="1"/>
</dbReference>
<keyword evidence="10" id="KW-1185">Reference proteome</keyword>
<dbReference type="SUPFAM" id="SSF54719">
    <property type="entry name" value="Fe,Mn superoxide dismutase (SOD), C-terminal domain"/>
    <property type="match status" value="1"/>
</dbReference>
<feature type="binding site" evidence="5">
    <location>
        <position position="80"/>
    </location>
    <ligand>
        <name>Mn(2+)</name>
        <dbReference type="ChEBI" id="CHEBI:29035"/>
    </ligand>
</feature>
<evidence type="ECO:0000256" key="1">
    <source>
        <dbReference type="ARBA" id="ARBA00008714"/>
    </source>
</evidence>
<keyword evidence="4 6" id="KW-0560">Oxidoreductase</keyword>
<feature type="binding site" evidence="5">
    <location>
        <position position="28"/>
    </location>
    <ligand>
        <name>Mn(2+)</name>
        <dbReference type="ChEBI" id="CHEBI:29035"/>
    </ligand>
</feature>
<evidence type="ECO:0000313" key="9">
    <source>
        <dbReference type="EMBL" id="KAJ5075840.1"/>
    </source>
</evidence>
<keyword evidence="3 5" id="KW-0479">Metal-binding</keyword>
<evidence type="ECO:0000256" key="6">
    <source>
        <dbReference type="RuleBase" id="RU000414"/>
    </source>
</evidence>
<dbReference type="InterPro" id="IPR019832">
    <property type="entry name" value="Mn/Fe_SOD_C"/>
</dbReference>
<sequence length="201" mass="23033">MSFERIPLAYPIDKGILPAFSPRTLDFHYNKHYAGYITKLNGLVKDTDLEKKTLEEIILATKDDSTKKGIFNNASQSFNHGFYFSCMKPNGTEPTEKIKKRFETDFGSFDEFIKQFSAQAAGIFGSGWCWLVAKDGKMEILGTSNSDNAIAHGAVPLLVVDVWEHAYYLDYQNRRPDSIQKFCEVIDWEFVEKQMEKAKLF</sequence>
<feature type="domain" description="Manganese/iron superoxide dismutase C-terminal" evidence="8">
    <location>
        <begin position="94"/>
        <end position="193"/>
    </location>
</feature>
<dbReference type="Proteomes" id="UP001149090">
    <property type="component" value="Unassembled WGS sequence"/>
</dbReference>
<name>A0A9Q0LQ37_ANAIG</name>
<dbReference type="AlphaFoldDB" id="A0A9Q0LQ37"/>
<evidence type="ECO:0000259" key="7">
    <source>
        <dbReference type="Pfam" id="PF00081"/>
    </source>
</evidence>
<dbReference type="Gene3D" id="1.10.287.990">
    <property type="entry name" value="Fe,Mn superoxide dismutase (SOD) domain"/>
    <property type="match status" value="1"/>
</dbReference>
<dbReference type="OMA" id="WAWLNAD"/>
<dbReference type="OrthoDB" id="239262at2759"/>
<evidence type="ECO:0000256" key="4">
    <source>
        <dbReference type="ARBA" id="ARBA00023002"/>
    </source>
</evidence>
<comment type="caution">
    <text evidence="9">The sequence shown here is derived from an EMBL/GenBank/DDBJ whole genome shotgun (WGS) entry which is preliminary data.</text>
</comment>
<dbReference type="SUPFAM" id="SSF46609">
    <property type="entry name" value="Fe,Mn superoxide dismutase (SOD), N-terminal domain"/>
    <property type="match status" value="1"/>
</dbReference>
<evidence type="ECO:0000313" key="10">
    <source>
        <dbReference type="Proteomes" id="UP001149090"/>
    </source>
</evidence>
<organism evidence="9 10">
    <name type="scientific">Anaeramoeba ignava</name>
    <name type="common">Anaerobic marine amoeba</name>
    <dbReference type="NCBI Taxonomy" id="1746090"/>
    <lineage>
        <taxon>Eukaryota</taxon>
        <taxon>Metamonada</taxon>
        <taxon>Anaeramoebidae</taxon>
        <taxon>Anaeramoeba</taxon>
    </lineage>
</organism>
<evidence type="ECO:0000256" key="3">
    <source>
        <dbReference type="ARBA" id="ARBA00022723"/>
    </source>
</evidence>
<dbReference type="InterPro" id="IPR036314">
    <property type="entry name" value="SOD_C_sf"/>
</dbReference>
<dbReference type="PANTHER" id="PTHR42769:SF3">
    <property type="entry name" value="SUPEROXIDE DISMUTASE [FE] 2, CHLOROPLASTIC"/>
    <property type="match status" value="1"/>
</dbReference>
<feature type="binding site" evidence="5">
    <location>
        <position position="161"/>
    </location>
    <ligand>
        <name>Mn(2+)</name>
        <dbReference type="ChEBI" id="CHEBI:29035"/>
    </ligand>
</feature>
<dbReference type="GO" id="GO:0004784">
    <property type="term" value="F:superoxide dismutase activity"/>
    <property type="evidence" value="ECO:0007669"/>
    <property type="project" value="UniProtKB-EC"/>
</dbReference>
<dbReference type="InterPro" id="IPR001189">
    <property type="entry name" value="Mn/Fe_SOD"/>
</dbReference>
<dbReference type="Pfam" id="PF00081">
    <property type="entry name" value="Sod_Fe_N"/>
    <property type="match status" value="1"/>
</dbReference>
<gene>
    <name evidence="9" type="ORF">M0811_06702</name>
</gene>
<evidence type="ECO:0000256" key="5">
    <source>
        <dbReference type="PIRSR" id="PIRSR000349-1"/>
    </source>
</evidence>
<protein>
    <recommendedName>
        <fullName evidence="2 6">Superoxide dismutase</fullName>
        <ecNumber evidence="2 6">1.15.1.1</ecNumber>
    </recommendedName>
</protein>
<dbReference type="GO" id="GO:0046872">
    <property type="term" value="F:metal ion binding"/>
    <property type="evidence" value="ECO:0007669"/>
    <property type="project" value="UniProtKB-KW"/>
</dbReference>